<dbReference type="InterPro" id="IPR011990">
    <property type="entry name" value="TPR-like_helical_dom_sf"/>
</dbReference>
<dbReference type="eggNOG" id="COG0457">
    <property type="taxonomic scope" value="Bacteria"/>
</dbReference>
<feature type="repeat" description="TPR" evidence="6">
    <location>
        <begin position="241"/>
        <end position="274"/>
    </location>
</feature>
<dbReference type="GO" id="GO:0000160">
    <property type="term" value="P:phosphorelay signal transduction system"/>
    <property type="evidence" value="ECO:0007669"/>
    <property type="project" value="UniProtKB-KW"/>
</dbReference>
<dbReference type="InterPro" id="IPR036890">
    <property type="entry name" value="HATPase_C_sf"/>
</dbReference>
<dbReference type="Gene3D" id="3.30.565.10">
    <property type="entry name" value="Histidine kinase-like ATPase, C-terminal domain"/>
    <property type="match status" value="1"/>
</dbReference>
<dbReference type="GO" id="GO:0004673">
    <property type="term" value="F:protein histidine kinase activity"/>
    <property type="evidence" value="ECO:0007669"/>
    <property type="project" value="UniProtKB-EC"/>
</dbReference>
<keyword evidence="7" id="KW-0812">Transmembrane</keyword>
<evidence type="ECO:0000313" key="10">
    <source>
        <dbReference type="Proteomes" id="UP000002945"/>
    </source>
</evidence>
<keyword evidence="4 9" id="KW-0418">Kinase</keyword>
<evidence type="ECO:0000256" key="1">
    <source>
        <dbReference type="ARBA" id="ARBA00000085"/>
    </source>
</evidence>
<evidence type="ECO:0000256" key="2">
    <source>
        <dbReference type="ARBA" id="ARBA00012438"/>
    </source>
</evidence>
<dbReference type="SUPFAM" id="SSF48452">
    <property type="entry name" value="TPR-like"/>
    <property type="match status" value="2"/>
</dbReference>
<accession>A9DX31</accession>
<feature type="repeat" description="TPR" evidence="6">
    <location>
        <begin position="201"/>
        <end position="234"/>
    </location>
</feature>
<dbReference type="AlphaFoldDB" id="A9DX31"/>
<keyword evidence="5" id="KW-0902">Two-component regulatory system</keyword>
<dbReference type="EMBL" id="ABIB01000005">
    <property type="protein sequence ID" value="EDP95954.1"/>
    <property type="molecule type" value="Genomic_DNA"/>
</dbReference>
<feature type="domain" description="Histidine kinase" evidence="8">
    <location>
        <begin position="616"/>
        <end position="701"/>
    </location>
</feature>
<dbReference type="InterPro" id="IPR005467">
    <property type="entry name" value="His_kinase_dom"/>
</dbReference>
<keyword evidence="3" id="KW-0808">Transferase</keyword>
<evidence type="ECO:0000256" key="6">
    <source>
        <dbReference type="PROSITE-ProRule" id="PRU00339"/>
    </source>
</evidence>
<gene>
    <name evidence="9" type="ORF">KAOT1_07293</name>
</gene>
<evidence type="ECO:0000313" key="9">
    <source>
        <dbReference type="EMBL" id="EDP95954.1"/>
    </source>
</evidence>
<dbReference type="Pfam" id="PF02518">
    <property type="entry name" value="HATPase_c"/>
    <property type="match status" value="1"/>
</dbReference>
<evidence type="ECO:0000256" key="7">
    <source>
        <dbReference type="SAM" id="Phobius"/>
    </source>
</evidence>
<evidence type="ECO:0000256" key="4">
    <source>
        <dbReference type="ARBA" id="ARBA00022777"/>
    </source>
</evidence>
<protein>
    <recommendedName>
        <fullName evidence="2">histidine kinase</fullName>
        <ecNumber evidence="2">2.7.13.3</ecNumber>
    </recommendedName>
</protein>
<dbReference type="InterPro" id="IPR003594">
    <property type="entry name" value="HATPase_dom"/>
</dbReference>
<dbReference type="HOGENOM" id="CLU_000445_106_2_10"/>
<keyword evidence="7" id="KW-1133">Transmembrane helix</keyword>
<dbReference type="EC" id="2.7.13.3" evidence="2"/>
<feature type="repeat" description="TPR" evidence="6">
    <location>
        <begin position="161"/>
        <end position="194"/>
    </location>
</feature>
<name>A9DX31_9FLAO</name>
<comment type="caution">
    <text evidence="9">The sequence shown here is derived from an EMBL/GenBank/DDBJ whole genome shotgun (WGS) entry which is preliminary data.</text>
</comment>
<keyword evidence="7" id="KW-0472">Membrane</keyword>
<dbReference type="Pfam" id="PF13181">
    <property type="entry name" value="TPR_8"/>
    <property type="match status" value="3"/>
</dbReference>
<feature type="repeat" description="TPR" evidence="6">
    <location>
        <begin position="121"/>
        <end position="154"/>
    </location>
</feature>
<comment type="catalytic activity">
    <reaction evidence="1">
        <text>ATP + protein L-histidine = ADP + protein N-phospho-L-histidine.</text>
        <dbReference type="EC" id="2.7.13.3"/>
    </reaction>
</comment>
<dbReference type="SMART" id="SM00387">
    <property type="entry name" value="HATPase_c"/>
    <property type="match status" value="1"/>
</dbReference>
<dbReference type="InterPro" id="IPR019734">
    <property type="entry name" value="TPR_rpt"/>
</dbReference>
<dbReference type="PROSITE" id="PS50005">
    <property type="entry name" value="TPR"/>
    <property type="match status" value="4"/>
</dbReference>
<evidence type="ECO:0000256" key="3">
    <source>
        <dbReference type="ARBA" id="ARBA00022679"/>
    </source>
</evidence>
<sequence>MNLPFQAQRFLLFFAILFTAIQLTQCKKVASAENDEFRNLVDSLNTEAFSNIIDKQWETSFLVAKKSDSIATIHNYKKGIAKSLRIQAYYWNHKVKLDSAFRVLQQAERLEIATKNYVGLRAVYNTKALLYKRNELYDEALEVYQKALSIQDSSITNKQRSTTHANLGNVYVKKGVYDVAVYHLQQSLLLNKDDTTSRQTIKTYTNLGNVYSLSSDYNLAEFYYKKALKHYKNKENETEIAKLYNNLGALFYEKNEDALSLEYFKKSIQLKEKTQDSSALVEGYLNIAELYSDRNHSVAFEYLDKAENHLQTTEKASYLAKIHLSKAAMYQTKGQIAKAKNELKKAILLSKNQEKLTFERYLVKKQAEIAFQERNFKNAYNYRIAYEKLNDSVFNEEKLWEIAALQKSAQAKMKKIEVASLEKDRALAEEIALRKQKENEQLYAYLIVFGLTLCLVSVIAFYFYKLKKTTSQLAKQQELLLQERIQNLVNNQELEIINATLTARSKEKEAISKELHNNIGSLLTSVKFHFQAFDENVLKAHNGTKKLYDKTMQIINTITMEIRSISHRFDQDPIPEFNLKNAIANFSEKVQNERLKVHTAIHGLENFQNSQISIFIFRILQELVNNTLKHAVATNLTIYITKNTDHINIMVEDDGKGFDMQQHFNGIGLKNLRKQVQIIEGNYHIDSNKKRGTTVTIDIPI</sequence>
<dbReference type="InterPro" id="IPR050482">
    <property type="entry name" value="Sensor_HK_TwoCompSys"/>
</dbReference>
<evidence type="ECO:0000256" key="5">
    <source>
        <dbReference type="ARBA" id="ARBA00023012"/>
    </source>
</evidence>
<organism evidence="9 10">
    <name type="scientific">Kordia algicida OT-1</name>
    <dbReference type="NCBI Taxonomy" id="391587"/>
    <lineage>
        <taxon>Bacteria</taxon>
        <taxon>Pseudomonadati</taxon>
        <taxon>Bacteroidota</taxon>
        <taxon>Flavobacteriia</taxon>
        <taxon>Flavobacteriales</taxon>
        <taxon>Flavobacteriaceae</taxon>
        <taxon>Kordia</taxon>
    </lineage>
</organism>
<feature type="transmembrane region" description="Helical" evidence="7">
    <location>
        <begin position="442"/>
        <end position="464"/>
    </location>
</feature>
<keyword evidence="10" id="KW-1185">Reference proteome</keyword>
<dbReference type="Pfam" id="PF13424">
    <property type="entry name" value="TPR_12"/>
    <property type="match status" value="1"/>
</dbReference>
<dbReference type="SUPFAM" id="SSF55874">
    <property type="entry name" value="ATPase domain of HSP90 chaperone/DNA topoisomerase II/histidine kinase"/>
    <property type="match status" value="1"/>
</dbReference>
<dbReference type="SMART" id="SM00028">
    <property type="entry name" value="TPR"/>
    <property type="match status" value="5"/>
</dbReference>
<dbReference type="RefSeq" id="WP_007094025.1">
    <property type="nucleotide sequence ID" value="NZ_CP142125.1"/>
</dbReference>
<dbReference type="STRING" id="391587.KAOT1_07293"/>
<dbReference type="eggNOG" id="COG4585">
    <property type="taxonomic scope" value="Bacteria"/>
</dbReference>
<dbReference type="OrthoDB" id="9778366at2"/>
<dbReference type="Gene3D" id="1.25.40.10">
    <property type="entry name" value="Tetratricopeptide repeat domain"/>
    <property type="match status" value="2"/>
</dbReference>
<dbReference type="PROSITE" id="PS50109">
    <property type="entry name" value="HIS_KIN"/>
    <property type="match status" value="1"/>
</dbReference>
<evidence type="ECO:0000259" key="8">
    <source>
        <dbReference type="PROSITE" id="PS50109"/>
    </source>
</evidence>
<proteinExistence type="predicted"/>
<reference evidence="9 10" key="1">
    <citation type="journal article" date="2011" name="J. Bacteriol.">
        <title>Genome sequence of the algicidal bacterium Kordia algicida OT-1.</title>
        <authorList>
            <person name="Lee H.S."/>
            <person name="Kang S.G."/>
            <person name="Kwon K.K."/>
            <person name="Lee J.H."/>
            <person name="Kim S.J."/>
        </authorList>
    </citation>
    <scope>NUCLEOTIDE SEQUENCE [LARGE SCALE GENOMIC DNA]</scope>
    <source>
        <strain evidence="9 10">OT-1</strain>
    </source>
</reference>
<keyword evidence="6" id="KW-0802">TPR repeat</keyword>
<dbReference type="PANTHER" id="PTHR24421">
    <property type="entry name" value="NITRATE/NITRITE SENSOR PROTEIN NARX-RELATED"/>
    <property type="match status" value="1"/>
</dbReference>
<dbReference type="Proteomes" id="UP000002945">
    <property type="component" value="Unassembled WGS sequence"/>
</dbReference>
<dbReference type="PANTHER" id="PTHR24421:SF10">
    <property type="entry name" value="NITRATE_NITRITE SENSOR PROTEIN NARQ"/>
    <property type="match status" value="1"/>
</dbReference>
<dbReference type="CDD" id="cd16917">
    <property type="entry name" value="HATPase_UhpB-NarQ-NarX-like"/>
    <property type="match status" value="1"/>
</dbReference>